<dbReference type="GeneTree" id="ENSGT00940000177796"/>
<dbReference type="GO" id="GO:0005634">
    <property type="term" value="C:nucleus"/>
    <property type="evidence" value="ECO:0007669"/>
    <property type="project" value="TreeGrafter"/>
</dbReference>
<evidence type="ECO:0000256" key="3">
    <source>
        <dbReference type="ARBA" id="ARBA00022801"/>
    </source>
</evidence>
<keyword evidence="6" id="KW-1185">Reference proteome</keyword>
<name>A0A3B4TRC1_SERDU</name>
<keyword evidence="4" id="KW-0460">Magnesium</keyword>
<dbReference type="Ensembl" id="ENSSDUT00000008989.1">
    <property type="protein sequence ID" value="ENSSDUP00000008819.1"/>
    <property type="gene ID" value="ENSSDUG00000006480.1"/>
</dbReference>
<protein>
    <recommendedName>
        <fullName evidence="7">Endonuclease/exonuclease/phosphatase domain-containing protein</fullName>
    </recommendedName>
</protein>
<evidence type="ECO:0000313" key="5">
    <source>
        <dbReference type="Ensembl" id="ENSSDUP00000008819.1"/>
    </source>
</evidence>
<keyword evidence="3" id="KW-0378">Hydrolase</keyword>
<proteinExistence type="predicted"/>
<dbReference type="GO" id="GO:0046872">
    <property type="term" value="F:metal ion binding"/>
    <property type="evidence" value="ECO:0007669"/>
    <property type="project" value="UniProtKB-KW"/>
</dbReference>
<dbReference type="PANTHER" id="PTHR22748">
    <property type="entry name" value="AP ENDONUCLEASE"/>
    <property type="match status" value="1"/>
</dbReference>
<dbReference type="PANTHER" id="PTHR22748:SF26">
    <property type="entry name" value="ENDONUCLEASE_EXONUCLEASE_PHOSPHATASE DOMAIN-CONTAINING PROTEIN"/>
    <property type="match status" value="1"/>
</dbReference>
<keyword evidence="2" id="KW-0479">Metal-binding</keyword>
<evidence type="ECO:0000256" key="2">
    <source>
        <dbReference type="ARBA" id="ARBA00022723"/>
    </source>
</evidence>
<dbReference type="GO" id="GO:0008081">
    <property type="term" value="F:phosphoric diester hydrolase activity"/>
    <property type="evidence" value="ECO:0007669"/>
    <property type="project" value="TreeGrafter"/>
</dbReference>
<reference evidence="5" key="1">
    <citation type="submission" date="2025-08" db="UniProtKB">
        <authorList>
            <consortium name="Ensembl"/>
        </authorList>
    </citation>
    <scope>IDENTIFICATION</scope>
</reference>
<reference evidence="5" key="2">
    <citation type="submission" date="2025-09" db="UniProtKB">
        <authorList>
            <consortium name="Ensembl"/>
        </authorList>
    </citation>
    <scope>IDENTIFICATION</scope>
</reference>
<accession>A0A3B4TRC1</accession>
<dbReference type="OMA" id="FIRTITH"/>
<evidence type="ECO:0000256" key="4">
    <source>
        <dbReference type="ARBA" id="ARBA00022842"/>
    </source>
</evidence>
<dbReference type="InterPro" id="IPR004808">
    <property type="entry name" value="AP_endonuc_1"/>
</dbReference>
<dbReference type="GO" id="GO:0003906">
    <property type="term" value="F:DNA-(apurinic or apyrimidinic site) endonuclease activity"/>
    <property type="evidence" value="ECO:0007669"/>
    <property type="project" value="TreeGrafter"/>
</dbReference>
<organism evidence="5 6">
    <name type="scientific">Seriola dumerili</name>
    <name type="common">Greater amberjack</name>
    <name type="synonym">Caranx dumerili</name>
    <dbReference type="NCBI Taxonomy" id="41447"/>
    <lineage>
        <taxon>Eukaryota</taxon>
        <taxon>Metazoa</taxon>
        <taxon>Chordata</taxon>
        <taxon>Craniata</taxon>
        <taxon>Vertebrata</taxon>
        <taxon>Euteleostomi</taxon>
        <taxon>Actinopterygii</taxon>
        <taxon>Neopterygii</taxon>
        <taxon>Teleostei</taxon>
        <taxon>Neoteleostei</taxon>
        <taxon>Acanthomorphata</taxon>
        <taxon>Carangaria</taxon>
        <taxon>Carangiformes</taxon>
        <taxon>Carangidae</taxon>
        <taxon>Seriola</taxon>
    </lineage>
</organism>
<evidence type="ECO:0008006" key="7">
    <source>
        <dbReference type="Google" id="ProtNLM"/>
    </source>
</evidence>
<evidence type="ECO:0000256" key="1">
    <source>
        <dbReference type="ARBA" id="ARBA00001946"/>
    </source>
</evidence>
<dbReference type="Gene3D" id="3.60.10.10">
    <property type="entry name" value="Endonuclease/exonuclease/phosphatase"/>
    <property type="match status" value="1"/>
</dbReference>
<evidence type="ECO:0000313" key="6">
    <source>
        <dbReference type="Proteomes" id="UP000261420"/>
    </source>
</evidence>
<dbReference type="SUPFAM" id="SSF56219">
    <property type="entry name" value="DNase I-like"/>
    <property type="match status" value="1"/>
</dbReference>
<comment type="cofactor">
    <cofactor evidence="1">
        <name>Mg(2+)</name>
        <dbReference type="ChEBI" id="CHEBI:18420"/>
    </cofactor>
</comment>
<dbReference type="GO" id="GO:0008311">
    <property type="term" value="F:double-stranded DNA 3'-5' DNA exonuclease activity"/>
    <property type="evidence" value="ECO:0007669"/>
    <property type="project" value="TreeGrafter"/>
</dbReference>
<dbReference type="AlphaFoldDB" id="A0A3B4TRC1"/>
<dbReference type="STRING" id="41447.ENSSDUP00000008819"/>
<sequence>VWCGWKIEKRERDKDLEGRWIKIRLTVDNKQWTILNVYAPNDEVERTHFIRTITHIGTDCDIIMGDFNLRQCTLENCRWGQDMSRTVLQNLLCVDNLCDLWRHQHPTGRDYTRVQSHLGMIKHSRIDLVLVKKTPLRHTMPQTTRF</sequence>
<dbReference type="GO" id="GO:0006284">
    <property type="term" value="P:base-excision repair"/>
    <property type="evidence" value="ECO:0007669"/>
    <property type="project" value="TreeGrafter"/>
</dbReference>
<dbReference type="InterPro" id="IPR036691">
    <property type="entry name" value="Endo/exonu/phosph_ase_sf"/>
</dbReference>
<dbReference type="Proteomes" id="UP000261420">
    <property type="component" value="Unplaced"/>
</dbReference>